<evidence type="ECO:0000256" key="3">
    <source>
        <dbReference type="ARBA" id="ARBA00022989"/>
    </source>
</evidence>
<dbReference type="SUPFAM" id="SSF52091">
    <property type="entry name" value="SpoIIaa-like"/>
    <property type="match status" value="1"/>
</dbReference>
<evidence type="ECO:0000256" key="2">
    <source>
        <dbReference type="ARBA" id="ARBA00022692"/>
    </source>
</evidence>
<dbReference type="STRING" id="1458426.SMCB_0916"/>
<dbReference type="RefSeq" id="WP_052468422.1">
    <property type="nucleotide sequence ID" value="NZ_AP014569.1"/>
</dbReference>
<reference evidence="8 9" key="1">
    <citation type="journal article" date="2014" name="Nat. Commun.">
        <title>Physiological and genomic features of highly alkaliphilic hydrogen-utilizing Betaproteobacteria from a continental serpentinizing site.</title>
        <authorList>
            <person name="Suzuki S."/>
            <person name="Kuenen J.G."/>
            <person name="Schipper K."/>
            <person name="van der Velde S."/>
            <person name="Ishii S."/>
            <person name="Wu A."/>
            <person name="Sorokin D.Y."/>
            <person name="Tenney A."/>
            <person name="Meng X.Y."/>
            <person name="Morrill P.L."/>
            <person name="Kamagata Y."/>
            <person name="Muyzer G."/>
            <person name="Nealson K.H."/>
        </authorList>
    </citation>
    <scope>NUCLEOTIDE SEQUENCE [LARGE SCALE GENOMIC DNA]</scope>
    <source>
        <strain evidence="8 9">B1</strain>
    </source>
</reference>
<organism evidence="8 9">
    <name type="scientific">Serpentinimonas maccroryi</name>
    <dbReference type="NCBI Taxonomy" id="1458426"/>
    <lineage>
        <taxon>Bacteria</taxon>
        <taxon>Pseudomonadati</taxon>
        <taxon>Pseudomonadota</taxon>
        <taxon>Betaproteobacteria</taxon>
        <taxon>Burkholderiales</taxon>
        <taxon>Comamonadaceae</taxon>
        <taxon>Serpentinimonas</taxon>
    </lineage>
</organism>
<dbReference type="InterPro" id="IPR052706">
    <property type="entry name" value="Membrane-Transporter-like"/>
</dbReference>
<keyword evidence="3 5" id="KW-1133">Transmembrane helix</keyword>
<name>A0A060NW58_9BURK</name>
<dbReference type="GO" id="GO:0016020">
    <property type="term" value="C:membrane"/>
    <property type="evidence" value="ECO:0007669"/>
    <property type="project" value="UniProtKB-SubCell"/>
</dbReference>
<dbReference type="KEGG" id="cbab:SMCB_0916"/>
<dbReference type="SUPFAM" id="SSF51206">
    <property type="entry name" value="cAMP-binding domain-like"/>
    <property type="match status" value="1"/>
</dbReference>
<evidence type="ECO:0000259" key="6">
    <source>
        <dbReference type="PROSITE" id="PS50042"/>
    </source>
</evidence>
<feature type="transmembrane region" description="Helical" evidence="5">
    <location>
        <begin position="234"/>
        <end position="253"/>
    </location>
</feature>
<feature type="domain" description="STAS" evidence="7">
    <location>
        <begin position="460"/>
        <end position="567"/>
    </location>
</feature>
<feature type="transmembrane region" description="Helical" evidence="5">
    <location>
        <begin position="88"/>
        <end position="109"/>
    </location>
</feature>
<accession>A0A060NW58</accession>
<dbReference type="HOGENOM" id="CLU_003182_4_2_4"/>
<feature type="transmembrane region" description="Helical" evidence="5">
    <location>
        <begin position="260"/>
        <end position="280"/>
    </location>
</feature>
<dbReference type="Gene3D" id="3.30.750.24">
    <property type="entry name" value="STAS domain"/>
    <property type="match status" value="1"/>
</dbReference>
<dbReference type="PANTHER" id="PTHR43310">
    <property type="entry name" value="SULFATE TRANSPORTER YBAR-RELATED"/>
    <property type="match status" value="1"/>
</dbReference>
<feature type="transmembrane region" description="Helical" evidence="5">
    <location>
        <begin position="146"/>
        <end position="165"/>
    </location>
</feature>
<feature type="domain" description="Cyclic nucleotide-binding" evidence="6">
    <location>
        <begin position="593"/>
        <end position="695"/>
    </location>
</feature>
<gene>
    <name evidence="8" type="ORF">SMCB_0916</name>
</gene>
<dbReference type="Proteomes" id="UP000066014">
    <property type="component" value="Chromosome"/>
</dbReference>
<feature type="transmembrane region" description="Helical" evidence="5">
    <location>
        <begin position="360"/>
        <end position="382"/>
    </location>
</feature>
<feature type="transmembrane region" description="Helical" evidence="5">
    <location>
        <begin position="177"/>
        <end position="197"/>
    </location>
</feature>
<evidence type="ECO:0000256" key="5">
    <source>
        <dbReference type="SAM" id="Phobius"/>
    </source>
</evidence>
<dbReference type="InterPro" id="IPR002645">
    <property type="entry name" value="STAS_dom"/>
</dbReference>
<keyword evidence="2 5" id="KW-0812">Transmembrane</keyword>
<dbReference type="Pfam" id="PF00916">
    <property type="entry name" value="Sulfate_transp"/>
    <property type="match status" value="1"/>
</dbReference>
<proteinExistence type="predicted"/>
<feature type="transmembrane region" description="Helical" evidence="5">
    <location>
        <begin position="300"/>
        <end position="318"/>
    </location>
</feature>
<feature type="transmembrane region" description="Helical" evidence="5">
    <location>
        <begin position="115"/>
        <end position="134"/>
    </location>
</feature>
<dbReference type="InterPro" id="IPR018490">
    <property type="entry name" value="cNMP-bd_dom_sf"/>
</dbReference>
<feature type="transmembrane region" description="Helical" evidence="5">
    <location>
        <begin position="204"/>
        <end position="222"/>
    </location>
</feature>
<dbReference type="Gene3D" id="2.60.120.10">
    <property type="entry name" value="Jelly Rolls"/>
    <property type="match status" value="1"/>
</dbReference>
<dbReference type="CDD" id="cd00038">
    <property type="entry name" value="CAP_ED"/>
    <property type="match status" value="1"/>
</dbReference>
<feature type="transmembrane region" description="Helical" evidence="5">
    <location>
        <begin position="338"/>
        <end position="354"/>
    </location>
</feature>
<protein>
    <submittedName>
        <fullName evidence="8">Sulfate permease and related transporters</fullName>
    </submittedName>
</protein>
<dbReference type="PROSITE" id="PS50801">
    <property type="entry name" value="STAS"/>
    <property type="match status" value="1"/>
</dbReference>
<evidence type="ECO:0000256" key="1">
    <source>
        <dbReference type="ARBA" id="ARBA00004141"/>
    </source>
</evidence>
<dbReference type="PROSITE" id="PS50042">
    <property type="entry name" value="CNMP_BINDING_3"/>
    <property type="match status" value="1"/>
</dbReference>
<evidence type="ECO:0000256" key="4">
    <source>
        <dbReference type="ARBA" id="ARBA00023136"/>
    </source>
</evidence>
<dbReference type="Pfam" id="PF01740">
    <property type="entry name" value="STAS"/>
    <property type="match status" value="1"/>
</dbReference>
<feature type="transmembrane region" description="Helical" evidence="5">
    <location>
        <begin position="394"/>
        <end position="417"/>
    </location>
</feature>
<comment type="subcellular location">
    <subcellularLocation>
        <location evidence="1">Membrane</location>
        <topology evidence="1">Multi-pass membrane protein</topology>
    </subcellularLocation>
</comment>
<keyword evidence="4 5" id="KW-0472">Membrane</keyword>
<dbReference type="InterPro" id="IPR011547">
    <property type="entry name" value="SLC26A/SulP_dom"/>
</dbReference>
<dbReference type="InterPro" id="IPR014710">
    <property type="entry name" value="RmlC-like_jellyroll"/>
</dbReference>
<evidence type="ECO:0000313" key="8">
    <source>
        <dbReference type="EMBL" id="BAO83144.1"/>
    </source>
</evidence>
<keyword evidence="9" id="KW-1185">Reference proteome</keyword>
<dbReference type="OrthoDB" id="9769739at2"/>
<dbReference type="Pfam" id="PF00027">
    <property type="entry name" value="cNMP_binding"/>
    <property type="match status" value="1"/>
</dbReference>
<dbReference type="EMBL" id="AP014569">
    <property type="protein sequence ID" value="BAO83144.1"/>
    <property type="molecule type" value="Genomic_DNA"/>
</dbReference>
<evidence type="ECO:0000313" key="9">
    <source>
        <dbReference type="Proteomes" id="UP000066014"/>
    </source>
</evidence>
<dbReference type="PANTHER" id="PTHR43310:SF1">
    <property type="entry name" value="SULFATE TRANSPORTER YBAR-RELATED"/>
    <property type="match status" value="1"/>
</dbReference>
<feature type="transmembrane region" description="Helical" evidence="5">
    <location>
        <begin position="54"/>
        <end position="76"/>
    </location>
</feature>
<dbReference type="InterPro" id="IPR036513">
    <property type="entry name" value="STAS_dom_sf"/>
</dbReference>
<sequence length="731" mass="77519">MNHAPEPISFELPAKKISTQRASRPIVGAAAALSISIPHAIGVGLLAFAPLATLGSFSFLALWSAAVPGALLTLLARSKGVVYGPSTAVALLFGGMLALVIDAGAAASITAAQALAITGVFAALGFVLQSLIAWSGLARMARFIPVAVTQGFAAGVGLSLILAQIKGLYFISGAHWGALLGWHVGIAMAVVALSHVLQRLWPRFPTLLIAVTLVALPWLFWAPGVELRMAAEQAVFMLPVVPDWWAAPWWLVIDRVGFQLASLALLMAVVNSLEVLVYHQHLEVEHGQRTAHGPVLGREGWVGVGCALVGMIPASTSLSRSLTALFYTGKPSLRAGQWHALAMIAVAVSGYLWLPWVPMAVLMGALLITGVRMIPPPLWGLFQTREGRGGRLQAWVVALVFVGSSGALALLAGLLVATLDLLRASGEHAIRRIHLEGKLRSRHVRGPQDEGWLAPRMATVAVFELQGIVSFGVAAQVVEQVRSHLNGHRCVILDASRAPSWDETGCLHLIALAHELQKQNVALLLCGVHGLAAQRMARLHTYIDLDHALEWAEDQILASRPAAAAQADSAQADSVQADSVQADSVQAAALGELSDGLDPAQQAALRALMNSQRYAPGAVIIRQGERERTLLWVAAGTVTLSTSEVPEQGLRLSVIGAGAVFGEMAFLNGIARTAYAHAGAHGAVLSSLSWERFQQWSRDDPEGALLFITALARMGIRRLGGISQELRAAME</sequence>
<dbReference type="InterPro" id="IPR000595">
    <property type="entry name" value="cNMP-bd_dom"/>
</dbReference>
<dbReference type="CDD" id="cd07042">
    <property type="entry name" value="STAS_SulP_like_sulfate_transporter"/>
    <property type="match status" value="1"/>
</dbReference>
<evidence type="ECO:0000259" key="7">
    <source>
        <dbReference type="PROSITE" id="PS50801"/>
    </source>
</evidence>
<dbReference type="SMART" id="SM00100">
    <property type="entry name" value="cNMP"/>
    <property type="match status" value="1"/>
</dbReference>
<dbReference type="AlphaFoldDB" id="A0A060NW58"/>
<feature type="transmembrane region" description="Helical" evidence="5">
    <location>
        <begin position="26"/>
        <end position="48"/>
    </location>
</feature>